<feature type="compositionally biased region" description="Polar residues" evidence="1">
    <location>
        <begin position="109"/>
        <end position="128"/>
    </location>
</feature>
<dbReference type="EMBL" id="CAJJDN010000016">
    <property type="protein sequence ID" value="CAD8062607.1"/>
    <property type="molecule type" value="Genomic_DNA"/>
</dbReference>
<accession>A0A8S1L551</accession>
<evidence type="ECO:0000313" key="2">
    <source>
        <dbReference type="EMBL" id="CAD8062607.1"/>
    </source>
</evidence>
<dbReference type="AlphaFoldDB" id="A0A8S1L551"/>
<proteinExistence type="predicted"/>
<name>A0A8S1L551_9CILI</name>
<keyword evidence="3" id="KW-1185">Reference proteome</keyword>
<evidence type="ECO:0000313" key="3">
    <source>
        <dbReference type="Proteomes" id="UP000692954"/>
    </source>
</evidence>
<organism evidence="2 3">
    <name type="scientific">Paramecium sonneborni</name>
    <dbReference type="NCBI Taxonomy" id="65129"/>
    <lineage>
        <taxon>Eukaryota</taxon>
        <taxon>Sar</taxon>
        <taxon>Alveolata</taxon>
        <taxon>Ciliophora</taxon>
        <taxon>Intramacronucleata</taxon>
        <taxon>Oligohymenophorea</taxon>
        <taxon>Peniculida</taxon>
        <taxon>Parameciidae</taxon>
        <taxon>Paramecium</taxon>
    </lineage>
</organism>
<dbReference type="OrthoDB" id="286106at2759"/>
<evidence type="ECO:0000256" key="1">
    <source>
        <dbReference type="SAM" id="MobiDB-lite"/>
    </source>
</evidence>
<feature type="region of interest" description="Disordered" evidence="1">
    <location>
        <begin position="102"/>
        <end position="128"/>
    </location>
</feature>
<sequence>MSEDQDELFSAKSEILFNVKQCEELFQKDKSEKLKQDIETFKKNIKIAKEKEDEFYKTLLLETKERESIFGFPGDQLKEDPKLIVWDPLQGNLIITEQEFKNKYDQPRQKNSNRQSQIPQQLDQNQNE</sequence>
<protein>
    <submittedName>
        <fullName evidence="2">Uncharacterized protein</fullName>
    </submittedName>
</protein>
<dbReference type="Proteomes" id="UP000692954">
    <property type="component" value="Unassembled WGS sequence"/>
</dbReference>
<reference evidence="2" key="1">
    <citation type="submission" date="2021-01" db="EMBL/GenBank/DDBJ databases">
        <authorList>
            <consortium name="Genoscope - CEA"/>
            <person name="William W."/>
        </authorList>
    </citation>
    <scope>NUCLEOTIDE SEQUENCE</scope>
</reference>
<comment type="caution">
    <text evidence="2">The sequence shown here is derived from an EMBL/GenBank/DDBJ whole genome shotgun (WGS) entry which is preliminary data.</text>
</comment>
<gene>
    <name evidence="2" type="ORF">PSON_ATCC_30995.1.T0160427</name>
</gene>